<evidence type="ECO:0000313" key="2">
    <source>
        <dbReference type="EMBL" id="RXF73334.1"/>
    </source>
</evidence>
<dbReference type="EMBL" id="RYFI01000009">
    <property type="protein sequence ID" value="RXF73334.1"/>
    <property type="molecule type" value="Genomic_DNA"/>
</dbReference>
<evidence type="ECO:0008006" key="4">
    <source>
        <dbReference type="Google" id="ProtNLM"/>
    </source>
</evidence>
<dbReference type="RefSeq" id="WP_128777527.1">
    <property type="nucleotide sequence ID" value="NZ_RYFI01000009.1"/>
</dbReference>
<keyword evidence="3" id="KW-1185">Reference proteome</keyword>
<reference evidence="2 3" key="1">
    <citation type="submission" date="2018-12" db="EMBL/GenBank/DDBJ databases">
        <title>bacterium Hansschlegelia zhihuaiae S113.</title>
        <authorList>
            <person name="He J."/>
        </authorList>
    </citation>
    <scope>NUCLEOTIDE SEQUENCE [LARGE SCALE GENOMIC DNA]</scope>
    <source>
        <strain evidence="2 3">S 113</strain>
    </source>
</reference>
<comment type="caution">
    <text evidence="2">The sequence shown here is derived from an EMBL/GenBank/DDBJ whole genome shotgun (WGS) entry which is preliminary data.</text>
</comment>
<evidence type="ECO:0000256" key="1">
    <source>
        <dbReference type="SAM" id="SignalP"/>
    </source>
</evidence>
<feature type="signal peptide" evidence="1">
    <location>
        <begin position="1"/>
        <end position="25"/>
    </location>
</feature>
<evidence type="ECO:0000313" key="3">
    <source>
        <dbReference type="Proteomes" id="UP000289708"/>
    </source>
</evidence>
<feature type="chain" id="PRO_5020851139" description="Lectin-like protein BA14k" evidence="1">
    <location>
        <begin position="26"/>
        <end position="82"/>
    </location>
</feature>
<accession>A0A4Q0MIK2</accession>
<sequence length="82" mass="9269">MSKLFGFASLAVAAGAALAPFAASAADAPERVYRERAYERPVPRVYYQPVRPTAVCRVAFLREDTRGWPKEQRRVARCTNFY</sequence>
<proteinExistence type="predicted"/>
<keyword evidence="1" id="KW-0732">Signal</keyword>
<name>A0A4Q0MIK2_9HYPH</name>
<dbReference type="Proteomes" id="UP000289708">
    <property type="component" value="Unassembled WGS sequence"/>
</dbReference>
<dbReference type="AlphaFoldDB" id="A0A4Q0MIK2"/>
<gene>
    <name evidence="2" type="ORF">EK403_10940</name>
</gene>
<organism evidence="2 3">
    <name type="scientific">Hansschlegelia zhihuaiae</name>
    <dbReference type="NCBI Taxonomy" id="405005"/>
    <lineage>
        <taxon>Bacteria</taxon>
        <taxon>Pseudomonadati</taxon>
        <taxon>Pseudomonadota</taxon>
        <taxon>Alphaproteobacteria</taxon>
        <taxon>Hyphomicrobiales</taxon>
        <taxon>Methylopilaceae</taxon>
        <taxon>Hansschlegelia</taxon>
    </lineage>
</organism>
<protein>
    <recommendedName>
        <fullName evidence="4">Lectin-like protein BA14k</fullName>
    </recommendedName>
</protein>